<sequence length="459" mass="50149">MTKQIFLGAFEEFTPNFISNGWSHPKGDTEGFATLPYWQNMARELEAGGFDFLFLAEALGYPMRPDGSVPEVVIKEAVQIPVHDPLMLVSGLAATVDRLGFVVTASTTAQQPYLNARAFTTLDHITNGRIAWNIVTSDNQIALSKMLGQSSVTPHAERYKRATEFIELSLKLWEGAWEDDAVVFDKSTRTFADPSKVHRITHHGDYFDLDGYFTAIPSPQRTPLLLQAGTSPAGRTFAGRFGECIFIQDRDPEVAASVVADLRARAVENGRSASDIKVIDAVSIIVADTEEEALRLRAELDATPSWEAAAALFMGWSGVDLMSFPLDATLADVTTEIGKSMLGVFQKGDESPTVAQILAEITSSIGGMRVTGTPESVADQLQAIVEQTDIDGFLIEYTYGGMPTYRDFIDTVMPLLRERGLVPETPRGGTMRERILGNGSSRLPETHPGAHYRATHGAE</sequence>
<dbReference type="RefSeq" id="WP_188672230.1">
    <property type="nucleotide sequence ID" value="NZ_BMGP01000001.1"/>
</dbReference>
<name>A0A917AYX8_9MICO</name>
<evidence type="ECO:0000256" key="4">
    <source>
        <dbReference type="ARBA" id="ARBA00023033"/>
    </source>
</evidence>
<keyword evidence="1 6" id="KW-0285">Flavoprotein</keyword>
<feature type="binding site" evidence="6">
    <location>
        <position position="159"/>
    </location>
    <ligand>
        <name>FMN</name>
        <dbReference type="ChEBI" id="CHEBI:58210"/>
    </ligand>
</feature>
<keyword evidence="2 6" id="KW-0288">FMN</keyword>
<organism evidence="9 10">
    <name type="scientific">Subtercola lobariae</name>
    <dbReference type="NCBI Taxonomy" id="1588641"/>
    <lineage>
        <taxon>Bacteria</taxon>
        <taxon>Bacillati</taxon>
        <taxon>Actinomycetota</taxon>
        <taxon>Actinomycetes</taxon>
        <taxon>Micrococcales</taxon>
        <taxon>Microbacteriaceae</taxon>
        <taxon>Subtercola</taxon>
    </lineage>
</organism>
<keyword evidence="3" id="KW-0560">Oxidoreductase</keyword>
<evidence type="ECO:0000256" key="6">
    <source>
        <dbReference type="PIRSR" id="PIRSR000337-1"/>
    </source>
</evidence>
<evidence type="ECO:0000256" key="1">
    <source>
        <dbReference type="ARBA" id="ARBA00022630"/>
    </source>
</evidence>
<comment type="similarity">
    <text evidence="5">Belongs to the NtaA/SnaA/DszA monooxygenase family.</text>
</comment>
<dbReference type="InterPro" id="IPR051260">
    <property type="entry name" value="Diverse_substr_monoxygenases"/>
</dbReference>
<evidence type="ECO:0000313" key="10">
    <source>
        <dbReference type="Proteomes" id="UP000598775"/>
    </source>
</evidence>
<dbReference type="Gene3D" id="3.20.20.30">
    <property type="entry name" value="Luciferase-like domain"/>
    <property type="match status" value="1"/>
</dbReference>
<evidence type="ECO:0000256" key="7">
    <source>
        <dbReference type="SAM" id="MobiDB-lite"/>
    </source>
</evidence>
<dbReference type="GO" id="GO:0016705">
    <property type="term" value="F:oxidoreductase activity, acting on paired donors, with incorporation or reduction of molecular oxygen"/>
    <property type="evidence" value="ECO:0007669"/>
    <property type="project" value="InterPro"/>
</dbReference>
<evidence type="ECO:0000256" key="2">
    <source>
        <dbReference type="ARBA" id="ARBA00022643"/>
    </source>
</evidence>
<evidence type="ECO:0000256" key="3">
    <source>
        <dbReference type="ARBA" id="ARBA00023002"/>
    </source>
</evidence>
<feature type="binding site" evidence="6">
    <location>
        <position position="104"/>
    </location>
    <ligand>
        <name>FMN</name>
        <dbReference type="ChEBI" id="CHEBI:58210"/>
    </ligand>
</feature>
<gene>
    <name evidence="9" type="ORF">GCM10011399_01690</name>
</gene>
<dbReference type="AlphaFoldDB" id="A0A917AYX8"/>
<dbReference type="PANTHER" id="PTHR30011">
    <property type="entry name" value="ALKANESULFONATE MONOOXYGENASE-RELATED"/>
    <property type="match status" value="1"/>
</dbReference>
<dbReference type="InterPro" id="IPR011251">
    <property type="entry name" value="Luciferase-like_dom"/>
</dbReference>
<feature type="domain" description="Luciferase-like" evidence="8">
    <location>
        <begin position="27"/>
        <end position="386"/>
    </location>
</feature>
<dbReference type="SUPFAM" id="SSF51679">
    <property type="entry name" value="Bacterial luciferase-like"/>
    <property type="match status" value="1"/>
</dbReference>
<dbReference type="Proteomes" id="UP000598775">
    <property type="component" value="Unassembled WGS sequence"/>
</dbReference>
<proteinExistence type="inferred from homology"/>
<reference evidence="9 10" key="1">
    <citation type="journal article" date="2014" name="Int. J. Syst. Evol. Microbiol.">
        <title>Complete genome sequence of Corynebacterium casei LMG S-19264T (=DSM 44701T), isolated from a smear-ripened cheese.</title>
        <authorList>
            <consortium name="US DOE Joint Genome Institute (JGI-PGF)"/>
            <person name="Walter F."/>
            <person name="Albersmeier A."/>
            <person name="Kalinowski J."/>
            <person name="Ruckert C."/>
        </authorList>
    </citation>
    <scope>NUCLEOTIDE SEQUENCE [LARGE SCALE GENOMIC DNA]</scope>
    <source>
        <strain evidence="9 10">CGMCC 1.12976</strain>
    </source>
</reference>
<feature type="binding site" evidence="6">
    <location>
        <position position="155"/>
    </location>
    <ligand>
        <name>FMN</name>
        <dbReference type="ChEBI" id="CHEBI:58210"/>
    </ligand>
</feature>
<dbReference type="EMBL" id="BMGP01000001">
    <property type="protein sequence ID" value="GGF11498.1"/>
    <property type="molecule type" value="Genomic_DNA"/>
</dbReference>
<dbReference type="NCBIfam" id="TIGR03860">
    <property type="entry name" value="FMN_nitrolo"/>
    <property type="match status" value="1"/>
</dbReference>
<dbReference type="Pfam" id="PF00296">
    <property type="entry name" value="Bac_luciferase"/>
    <property type="match status" value="1"/>
</dbReference>
<feature type="binding site" evidence="6">
    <location>
        <position position="231"/>
    </location>
    <ligand>
        <name>FMN</name>
        <dbReference type="ChEBI" id="CHEBI:58210"/>
    </ligand>
</feature>
<comment type="caution">
    <text evidence="9">The sequence shown here is derived from an EMBL/GenBank/DDBJ whole genome shotgun (WGS) entry which is preliminary data.</text>
</comment>
<accession>A0A917AYX8</accession>
<dbReference type="GO" id="GO:0004497">
    <property type="term" value="F:monooxygenase activity"/>
    <property type="evidence" value="ECO:0007669"/>
    <property type="project" value="UniProtKB-KW"/>
</dbReference>
<protein>
    <recommendedName>
        <fullName evidence="8">Luciferase-like domain-containing protein</fullName>
    </recommendedName>
</protein>
<keyword evidence="4" id="KW-0503">Monooxygenase</keyword>
<evidence type="ECO:0000256" key="5">
    <source>
        <dbReference type="ARBA" id="ARBA00033748"/>
    </source>
</evidence>
<evidence type="ECO:0000313" key="9">
    <source>
        <dbReference type="EMBL" id="GGF11498.1"/>
    </source>
</evidence>
<evidence type="ECO:0000259" key="8">
    <source>
        <dbReference type="Pfam" id="PF00296"/>
    </source>
</evidence>
<dbReference type="PANTHER" id="PTHR30011:SF16">
    <property type="entry name" value="C2H2 FINGER DOMAIN TRANSCRIPTION FACTOR (EUROFUNG)-RELATED"/>
    <property type="match status" value="1"/>
</dbReference>
<dbReference type="InterPro" id="IPR036661">
    <property type="entry name" value="Luciferase-like_sf"/>
</dbReference>
<feature type="region of interest" description="Disordered" evidence="7">
    <location>
        <begin position="423"/>
        <end position="459"/>
    </location>
</feature>
<dbReference type="InterPro" id="IPR016215">
    <property type="entry name" value="NTA_MOA"/>
</dbReference>
<dbReference type="PIRSF" id="PIRSF000337">
    <property type="entry name" value="NTA_MOA"/>
    <property type="match status" value="1"/>
</dbReference>
<keyword evidence="10" id="KW-1185">Reference proteome</keyword>